<reference evidence="1 2" key="1">
    <citation type="submission" date="2013-09" db="EMBL/GenBank/DDBJ databases">
        <authorList>
            <person name="Zeng Z."/>
            <person name="Chen C."/>
        </authorList>
    </citation>
    <scope>NUCLEOTIDE SEQUENCE [LARGE SCALE GENOMIC DNA]</scope>
    <source>
        <strain evidence="1 2">WB 4.1-42</strain>
    </source>
</reference>
<keyword evidence="2" id="KW-1185">Reference proteome</keyword>
<name>A0A0A2MK18_9FLAO</name>
<evidence type="ECO:0000313" key="1">
    <source>
        <dbReference type="EMBL" id="KGO91936.1"/>
    </source>
</evidence>
<dbReference type="OrthoDB" id="1362098at2"/>
<protein>
    <submittedName>
        <fullName evidence="1">Uncharacterized protein</fullName>
    </submittedName>
</protein>
<organism evidence="1 2">
    <name type="scientific">Flavobacterium subsaxonicum WB 4.1-42 = DSM 21790</name>
    <dbReference type="NCBI Taxonomy" id="1121898"/>
    <lineage>
        <taxon>Bacteria</taxon>
        <taxon>Pseudomonadati</taxon>
        <taxon>Bacteroidota</taxon>
        <taxon>Flavobacteriia</taxon>
        <taxon>Flavobacteriales</taxon>
        <taxon>Flavobacteriaceae</taxon>
        <taxon>Flavobacterium</taxon>
    </lineage>
</organism>
<dbReference type="STRING" id="1121898.GCA_000422725_03627"/>
<evidence type="ECO:0000313" key="2">
    <source>
        <dbReference type="Proteomes" id="UP000030111"/>
    </source>
</evidence>
<dbReference type="AlphaFoldDB" id="A0A0A2MK18"/>
<proteinExistence type="predicted"/>
<dbReference type="Proteomes" id="UP000030111">
    <property type="component" value="Unassembled WGS sequence"/>
</dbReference>
<gene>
    <name evidence="1" type="ORF">Q766_14935</name>
</gene>
<dbReference type="eggNOG" id="ENOG5030YTD">
    <property type="taxonomic scope" value="Bacteria"/>
</dbReference>
<sequence>MNQNFTTINQAFKDAGIDVATAQYSITEYSLNTNLSFKFSNLTEFLQFLELDAPTSDFEKVQHIKALFIEAGVDPDNFFFVNFFEPKVAEL</sequence>
<dbReference type="EMBL" id="JRLY01000013">
    <property type="protein sequence ID" value="KGO91936.1"/>
    <property type="molecule type" value="Genomic_DNA"/>
</dbReference>
<dbReference type="RefSeq" id="WP_026989727.1">
    <property type="nucleotide sequence ID" value="NZ_AUGP01000001.1"/>
</dbReference>
<accession>A0A0A2MK18</accession>
<comment type="caution">
    <text evidence="1">The sequence shown here is derived from an EMBL/GenBank/DDBJ whole genome shotgun (WGS) entry which is preliminary data.</text>
</comment>